<evidence type="ECO:0000313" key="8">
    <source>
        <dbReference type="Proteomes" id="UP000249082"/>
    </source>
</evidence>
<evidence type="ECO:0000256" key="5">
    <source>
        <dbReference type="SAM" id="Phobius"/>
    </source>
</evidence>
<dbReference type="EMBL" id="QFPX01000002">
    <property type="protein sequence ID" value="PZQ56975.1"/>
    <property type="molecule type" value="Genomic_DNA"/>
</dbReference>
<feature type="transmembrane region" description="Helical" evidence="5">
    <location>
        <begin position="88"/>
        <end position="109"/>
    </location>
</feature>
<dbReference type="InterPro" id="IPR007267">
    <property type="entry name" value="GtrA_DPMS_TM"/>
</dbReference>
<name>A0A2W5P2E8_9SPHN</name>
<feature type="transmembrane region" description="Helical" evidence="5">
    <location>
        <begin position="115"/>
        <end position="137"/>
    </location>
</feature>
<dbReference type="AlphaFoldDB" id="A0A2W5P2E8"/>
<keyword evidence="4 5" id="KW-0472">Membrane</keyword>
<dbReference type="Pfam" id="PF04138">
    <property type="entry name" value="GtrA_DPMS_TM"/>
    <property type="match status" value="1"/>
</dbReference>
<dbReference type="Proteomes" id="UP000249082">
    <property type="component" value="Unassembled WGS sequence"/>
</dbReference>
<evidence type="ECO:0000313" key="7">
    <source>
        <dbReference type="EMBL" id="PZQ56975.1"/>
    </source>
</evidence>
<evidence type="ECO:0000256" key="2">
    <source>
        <dbReference type="ARBA" id="ARBA00022692"/>
    </source>
</evidence>
<evidence type="ECO:0000259" key="6">
    <source>
        <dbReference type="Pfam" id="PF04138"/>
    </source>
</evidence>
<evidence type="ECO:0000256" key="1">
    <source>
        <dbReference type="ARBA" id="ARBA00004141"/>
    </source>
</evidence>
<protein>
    <submittedName>
        <fullName evidence="7">GtrA family protein</fullName>
    </submittedName>
</protein>
<comment type="caution">
    <text evidence="7">The sequence shown here is derived from an EMBL/GenBank/DDBJ whole genome shotgun (WGS) entry which is preliminary data.</text>
</comment>
<feature type="transmembrane region" description="Helical" evidence="5">
    <location>
        <begin position="51"/>
        <end position="68"/>
    </location>
</feature>
<keyword evidence="3 5" id="KW-1133">Transmembrane helix</keyword>
<organism evidence="7 8">
    <name type="scientific">Novosphingobium pentaromativorans</name>
    <dbReference type="NCBI Taxonomy" id="205844"/>
    <lineage>
        <taxon>Bacteria</taxon>
        <taxon>Pseudomonadati</taxon>
        <taxon>Pseudomonadota</taxon>
        <taxon>Alphaproteobacteria</taxon>
        <taxon>Sphingomonadales</taxon>
        <taxon>Sphingomonadaceae</taxon>
        <taxon>Novosphingobium</taxon>
    </lineage>
</organism>
<evidence type="ECO:0000256" key="4">
    <source>
        <dbReference type="ARBA" id="ARBA00023136"/>
    </source>
</evidence>
<dbReference type="GO" id="GO:0016020">
    <property type="term" value="C:membrane"/>
    <property type="evidence" value="ECO:0007669"/>
    <property type="project" value="UniProtKB-SubCell"/>
</dbReference>
<reference evidence="7 8" key="1">
    <citation type="submission" date="2017-08" db="EMBL/GenBank/DDBJ databases">
        <title>Infants hospitalized years apart are colonized by the same room-sourced microbial strains.</title>
        <authorList>
            <person name="Brooks B."/>
            <person name="Olm M.R."/>
            <person name="Firek B.A."/>
            <person name="Baker R."/>
            <person name="Thomas B.C."/>
            <person name="Morowitz M.J."/>
            <person name="Banfield J.F."/>
        </authorList>
    </citation>
    <scope>NUCLEOTIDE SEQUENCE [LARGE SCALE GENOMIC DNA]</scope>
    <source>
        <strain evidence="7">S2_005_002_R2_33</strain>
    </source>
</reference>
<gene>
    <name evidence="7" type="ORF">DI555_02275</name>
</gene>
<comment type="subcellular location">
    <subcellularLocation>
        <location evidence="1">Membrane</location>
        <topology evidence="1">Multi-pass membrane protein</topology>
    </subcellularLocation>
</comment>
<dbReference type="GO" id="GO:0000271">
    <property type="term" value="P:polysaccharide biosynthetic process"/>
    <property type="evidence" value="ECO:0007669"/>
    <property type="project" value="InterPro"/>
</dbReference>
<feature type="domain" description="GtrA/DPMS transmembrane" evidence="6">
    <location>
        <begin position="24"/>
        <end position="138"/>
    </location>
</feature>
<feature type="transmembrane region" description="Helical" evidence="5">
    <location>
        <begin position="21"/>
        <end position="45"/>
    </location>
</feature>
<evidence type="ECO:0000256" key="3">
    <source>
        <dbReference type="ARBA" id="ARBA00022989"/>
    </source>
</evidence>
<accession>A0A2W5P2E8</accession>
<sequence length="144" mass="15027">MPPSGSASPSGTSSLTREAATLARFVLVGLGNTAIGYGLILGWLRLGLGDYAANLAGFAMGLPISYGLHRHLTFRARHRASLAEGLRYGAAFLIAYGANLAVIAMGRGAGFERSALVQGLAICTYAGVLFVLTRVTVFRARPAQ</sequence>
<keyword evidence="2 5" id="KW-0812">Transmembrane</keyword>
<proteinExistence type="predicted"/>